<gene>
    <name evidence="1" type="ORF">SVIM_LOCUS271244</name>
</gene>
<name>A0A6N2M3Q7_SALVM</name>
<dbReference type="AlphaFoldDB" id="A0A6N2M3Q7"/>
<evidence type="ECO:0000313" key="1">
    <source>
        <dbReference type="EMBL" id="VFU44277.1"/>
    </source>
</evidence>
<proteinExistence type="predicted"/>
<organism evidence="1">
    <name type="scientific">Salix viminalis</name>
    <name type="common">Common osier</name>
    <name type="synonym">Basket willow</name>
    <dbReference type="NCBI Taxonomy" id="40686"/>
    <lineage>
        <taxon>Eukaryota</taxon>
        <taxon>Viridiplantae</taxon>
        <taxon>Streptophyta</taxon>
        <taxon>Embryophyta</taxon>
        <taxon>Tracheophyta</taxon>
        <taxon>Spermatophyta</taxon>
        <taxon>Magnoliopsida</taxon>
        <taxon>eudicotyledons</taxon>
        <taxon>Gunneridae</taxon>
        <taxon>Pentapetalae</taxon>
        <taxon>rosids</taxon>
        <taxon>fabids</taxon>
        <taxon>Malpighiales</taxon>
        <taxon>Salicaceae</taxon>
        <taxon>Saliceae</taxon>
        <taxon>Salix</taxon>
    </lineage>
</organism>
<dbReference type="EMBL" id="CAADRP010001597">
    <property type="protein sequence ID" value="VFU44277.1"/>
    <property type="molecule type" value="Genomic_DNA"/>
</dbReference>
<accession>A0A6N2M3Q7</accession>
<reference evidence="1" key="1">
    <citation type="submission" date="2019-03" db="EMBL/GenBank/DDBJ databases">
        <authorList>
            <person name="Mank J."/>
            <person name="Almeida P."/>
        </authorList>
    </citation>
    <scope>NUCLEOTIDE SEQUENCE</scope>
    <source>
        <strain evidence="1">78183</strain>
    </source>
</reference>
<sequence length="63" mass="7286">MAQTVSFLIRCQKITVTNEIPLDGIWIGWLWSRIGYAISLFDSTGSMDEFLYNYIDKTSESIF</sequence>
<protein>
    <submittedName>
        <fullName evidence="1">Uncharacterized protein</fullName>
    </submittedName>
</protein>